<evidence type="ECO:0000313" key="1">
    <source>
        <dbReference type="EMBL" id="KAI4572749.1"/>
    </source>
</evidence>
<gene>
    <name evidence="1" type="ORF">MJG53_012587</name>
</gene>
<comment type="caution">
    <text evidence="1">The sequence shown here is derived from an EMBL/GenBank/DDBJ whole genome shotgun (WGS) entry which is preliminary data.</text>
</comment>
<accession>A0ACB9ULI1</accession>
<organism evidence="1 2">
    <name type="scientific">Ovis ammon polii x Ovis aries</name>
    <dbReference type="NCBI Taxonomy" id="2918886"/>
    <lineage>
        <taxon>Eukaryota</taxon>
        <taxon>Metazoa</taxon>
        <taxon>Chordata</taxon>
        <taxon>Craniata</taxon>
        <taxon>Vertebrata</taxon>
        <taxon>Euteleostomi</taxon>
        <taxon>Mammalia</taxon>
        <taxon>Eutheria</taxon>
        <taxon>Laurasiatheria</taxon>
        <taxon>Artiodactyla</taxon>
        <taxon>Ruminantia</taxon>
        <taxon>Pecora</taxon>
        <taxon>Bovidae</taxon>
        <taxon>Caprinae</taxon>
        <taxon>Ovis</taxon>
    </lineage>
</organism>
<dbReference type="EMBL" id="CM043040">
    <property type="protein sequence ID" value="KAI4572749.1"/>
    <property type="molecule type" value="Genomic_DNA"/>
</dbReference>
<sequence length="539" mass="61661">MFVRGVLGTSDPYVKFKLNGKTLYKSKVIYKNLNPVWDEIVVLPIQSLDQKLRVKVYDRDLTISDFMGSAFVILSDLELNRTTEHILKLEDPNSLEDDMGVIVLNLNLVVKQCDFKRHTLCKSANPQWREQFDFHYFSDRMGILDIEVWGKDSKKHEERLGTYAVDSFGVDEGKSDPFCLLELGNDRLQTHTIYKNLNPEWNKVFTFPIKDIHDVLEVTVFDEDGDKPPDFLGKVAIPLLSIRDGQTNCYVLKNKDLEQAFKGVIYLEMDLIYNPIKASIRTFTPREKRFVEDSRKLSKKLHWVFLAARERSRVAADGSCALVVGASVVFLVAVWNFELYMIPLALLLLFVYNSIGPTRGKVGSIQDSQESPDVDEEDDEDDKPSGLIPDENPVAGQRNLLESEKKGLIKRIYMVQDIVSTVQNILEELASFGERIKKILEGFPQYIQSHISYFLDLKSKQTIDRTEGARVPMKMICGDIPRVIGINKFTKKLRNPYAIDNNELLDFLSRVPSDVQKVQYAELKPGSSQSPVRKKRHAL</sequence>
<protein>
    <submittedName>
        <fullName evidence="1">Uncharacterized protein</fullName>
    </submittedName>
</protein>
<proteinExistence type="predicted"/>
<dbReference type="Proteomes" id="UP001057279">
    <property type="component" value="Linkage Group LG15"/>
</dbReference>
<reference evidence="1" key="1">
    <citation type="submission" date="2022-03" db="EMBL/GenBank/DDBJ databases">
        <title>Genomic analyses of argali, domestic sheep and their hybrids provide insights into chromosomal evolution, heterosis and genetic basis of agronomic traits.</title>
        <authorList>
            <person name="Li M."/>
        </authorList>
    </citation>
    <scope>NUCLEOTIDE SEQUENCE</scope>
    <source>
        <strain evidence="1">F1 hybrid</strain>
    </source>
</reference>
<name>A0ACB9ULI1_9CETA</name>
<evidence type="ECO:0000313" key="2">
    <source>
        <dbReference type="Proteomes" id="UP001057279"/>
    </source>
</evidence>
<keyword evidence="2" id="KW-1185">Reference proteome</keyword>